<feature type="transmembrane region" description="Helical" evidence="1">
    <location>
        <begin position="33"/>
        <end position="58"/>
    </location>
</feature>
<dbReference type="Proteomes" id="UP000544090">
    <property type="component" value="Unassembled WGS sequence"/>
</dbReference>
<dbReference type="InterPro" id="IPR011701">
    <property type="entry name" value="MFS"/>
</dbReference>
<feature type="transmembrane region" description="Helical" evidence="1">
    <location>
        <begin position="325"/>
        <end position="345"/>
    </location>
</feature>
<dbReference type="Gene3D" id="1.20.1250.20">
    <property type="entry name" value="MFS general substrate transporter like domains"/>
    <property type="match status" value="2"/>
</dbReference>
<keyword evidence="1" id="KW-0472">Membrane</keyword>
<dbReference type="GO" id="GO:0022857">
    <property type="term" value="F:transmembrane transporter activity"/>
    <property type="evidence" value="ECO:0007669"/>
    <property type="project" value="InterPro"/>
</dbReference>
<feature type="transmembrane region" description="Helical" evidence="1">
    <location>
        <begin position="125"/>
        <end position="147"/>
    </location>
</feature>
<dbReference type="PANTHER" id="PTHR23523">
    <property type="match status" value="1"/>
</dbReference>
<evidence type="ECO:0000313" key="2">
    <source>
        <dbReference type="EMBL" id="NKX54225.1"/>
    </source>
</evidence>
<keyword evidence="1" id="KW-1133">Transmembrane helix</keyword>
<dbReference type="SUPFAM" id="SSF103473">
    <property type="entry name" value="MFS general substrate transporter"/>
    <property type="match status" value="1"/>
</dbReference>
<comment type="caution">
    <text evidence="2">The sequence shown here is derived from an EMBL/GenBank/DDBJ whole genome shotgun (WGS) entry which is preliminary data.</text>
</comment>
<proteinExistence type="predicted"/>
<sequence>MASETLGEVLEQSRAPERKRHLPAASVRRRWHAVLAVAAVILIGLNLRAGIASAAALYHDLQQVLGYGPLVAAVLPSIPTLCFAIAGAATAWLTRRVGLERTIAFALLLLTAGLVVRAVPSVGVLMLGTVVGMSGLAICNVAMPSFIRKHYAHRTSAMTGVYTITMSIGATAAAAASVPLAMQLQAPTLGLAAWALLGAVALLAFLPLAAAARPVPVAESGPAVSPWPLLATRKGLLITGFFTVQALLGYAVFSWLPYILISGGLDAAQSGLMLAIMQIVNIPAVVVLLTMASRPRLLRPAFMLATAALLAGLLGLLLLPIQLVAVPALLLGVGFAVFPLVLMVISRSGRNAAETTAMSTLAQSVGYFIATLGPFGLGLLHAASGSWTLPLVLLVAVAVLQMVLAYWLSGSGRSRADGTANDRKQS</sequence>
<dbReference type="Pfam" id="PF07690">
    <property type="entry name" value="MFS_1"/>
    <property type="match status" value="1"/>
</dbReference>
<name>A0A7X6HCX9_9MICC</name>
<feature type="transmembrane region" description="Helical" evidence="1">
    <location>
        <begin position="192"/>
        <end position="215"/>
    </location>
</feature>
<feature type="transmembrane region" description="Helical" evidence="1">
    <location>
        <begin position="389"/>
        <end position="408"/>
    </location>
</feature>
<gene>
    <name evidence="2" type="ORF">HGG74_06640</name>
</gene>
<feature type="transmembrane region" description="Helical" evidence="1">
    <location>
        <begin position="301"/>
        <end position="319"/>
    </location>
</feature>
<dbReference type="InterPro" id="IPR036259">
    <property type="entry name" value="MFS_trans_sf"/>
</dbReference>
<dbReference type="PANTHER" id="PTHR23523:SF2">
    <property type="entry name" value="2-NITROIMIDAZOLE TRANSPORTER"/>
    <property type="match status" value="1"/>
</dbReference>
<dbReference type="EMBL" id="JAAZSQ010000004">
    <property type="protein sequence ID" value="NKX54225.1"/>
    <property type="molecule type" value="Genomic_DNA"/>
</dbReference>
<feature type="transmembrane region" description="Helical" evidence="1">
    <location>
        <begin position="236"/>
        <end position="261"/>
    </location>
</feature>
<reference evidence="2 3" key="1">
    <citation type="submission" date="2020-04" db="EMBL/GenBank/DDBJ databases">
        <title>Arthrobacter sp. nov.</title>
        <authorList>
            <person name="Liu S."/>
        </authorList>
    </citation>
    <scope>NUCLEOTIDE SEQUENCE [LARGE SCALE GENOMIC DNA]</scope>
    <source>
        <strain evidence="2 3">E918</strain>
    </source>
</reference>
<dbReference type="AlphaFoldDB" id="A0A7X6HCX9"/>
<feature type="transmembrane region" description="Helical" evidence="1">
    <location>
        <begin position="70"/>
        <end position="93"/>
    </location>
</feature>
<feature type="transmembrane region" description="Helical" evidence="1">
    <location>
        <begin position="365"/>
        <end position="383"/>
    </location>
</feature>
<evidence type="ECO:0000313" key="3">
    <source>
        <dbReference type="Proteomes" id="UP000544090"/>
    </source>
</evidence>
<feature type="transmembrane region" description="Helical" evidence="1">
    <location>
        <begin position="102"/>
        <end position="119"/>
    </location>
</feature>
<organism evidence="2 3">
    <name type="scientific">Arthrobacter mobilis</name>
    <dbReference type="NCBI Taxonomy" id="2724944"/>
    <lineage>
        <taxon>Bacteria</taxon>
        <taxon>Bacillati</taxon>
        <taxon>Actinomycetota</taxon>
        <taxon>Actinomycetes</taxon>
        <taxon>Micrococcales</taxon>
        <taxon>Micrococcaceae</taxon>
        <taxon>Arthrobacter</taxon>
    </lineage>
</organism>
<accession>A0A7X6HCX9</accession>
<feature type="transmembrane region" description="Helical" evidence="1">
    <location>
        <begin position="267"/>
        <end position="289"/>
    </location>
</feature>
<evidence type="ECO:0000256" key="1">
    <source>
        <dbReference type="SAM" id="Phobius"/>
    </source>
</evidence>
<dbReference type="RefSeq" id="WP_168485566.1">
    <property type="nucleotide sequence ID" value="NZ_JAAZSQ010000004.1"/>
</dbReference>
<keyword evidence="3" id="KW-1185">Reference proteome</keyword>
<keyword evidence="1" id="KW-0812">Transmembrane</keyword>
<protein>
    <submittedName>
        <fullName evidence="2">MFS transporter</fullName>
    </submittedName>
</protein>
<feature type="transmembrane region" description="Helical" evidence="1">
    <location>
        <begin position="159"/>
        <end position="180"/>
    </location>
</feature>
<dbReference type="InterPro" id="IPR052524">
    <property type="entry name" value="MFS_Cyanate_Porter"/>
</dbReference>